<keyword evidence="3" id="KW-1185">Reference proteome</keyword>
<feature type="region of interest" description="Disordered" evidence="1">
    <location>
        <begin position="1"/>
        <end position="21"/>
    </location>
</feature>
<accession>A0AAD3Y6Z3</accession>
<comment type="caution">
    <text evidence="2">The sequence shown here is derived from an EMBL/GenBank/DDBJ whole genome shotgun (WGS) entry which is preliminary data.</text>
</comment>
<proteinExistence type="predicted"/>
<evidence type="ECO:0000256" key="1">
    <source>
        <dbReference type="SAM" id="MobiDB-lite"/>
    </source>
</evidence>
<gene>
    <name evidence="2" type="ORF">Nepgr_030839</name>
</gene>
<protein>
    <submittedName>
        <fullName evidence="2">Uncharacterized protein</fullName>
    </submittedName>
</protein>
<evidence type="ECO:0000313" key="2">
    <source>
        <dbReference type="EMBL" id="GMH28996.1"/>
    </source>
</evidence>
<organism evidence="2 3">
    <name type="scientific">Nepenthes gracilis</name>
    <name type="common">Slender pitcher plant</name>
    <dbReference type="NCBI Taxonomy" id="150966"/>
    <lineage>
        <taxon>Eukaryota</taxon>
        <taxon>Viridiplantae</taxon>
        <taxon>Streptophyta</taxon>
        <taxon>Embryophyta</taxon>
        <taxon>Tracheophyta</taxon>
        <taxon>Spermatophyta</taxon>
        <taxon>Magnoliopsida</taxon>
        <taxon>eudicotyledons</taxon>
        <taxon>Gunneridae</taxon>
        <taxon>Pentapetalae</taxon>
        <taxon>Caryophyllales</taxon>
        <taxon>Nepenthaceae</taxon>
        <taxon>Nepenthes</taxon>
    </lineage>
</organism>
<evidence type="ECO:0000313" key="3">
    <source>
        <dbReference type="Proteomes" id="UP001279734"/>
    </source>
</evidence>
<name>A0AAD3Y6Z3_NEPGR</name>
<dbReference type="Proteomes" id="UP001279734">
    <property type="component" value="Unassembled WGS sequence"/>
</dbReference>
<reference evidence="2" key="1">
    <citation type="submission" date="2023-05" db="EMBL/GenBank/DDBJ databases">
        <title>Nepenthes gracilis genome sequencing.</title>
        <authorList>
            <person name="Fukushima K."/>
        </authorList>
    </citation>
    <scope>NUCLEOTIDE SEQUENCE</scope>
    <source>
        <strain evidence="2">SING2019-196</strain>
    </source>
</reference>
<dbReference type="AlphaFoldDB" id="A0AAD3Y6Z3"/>
<dbReference type="EMBL" id="BSYO01000035">
    <property type="protein sequence ID" value="GMH28996.1"/>
    <property type="molecule type" value="Genomic_DNA"/>
</dbReference>
<sequence>MANHRAEPTVGVQLPSRPPSPSAISIPVKGRAGFSSQSLLSFHNTVLPSLIANSPSDIPTHLHPQAFLPLPAS</sequence>